<feature type="compositionally biased region" description="Polar residues" evidence="1">
    <location>
        <begin position="58"/>
        <end position="78"/>
    </location>
</feature>
<keyword evidence="3" id="KW-1185">Reference proteome</keyword>
<feature type="region of interest" description="Disordered" evidence="1">
    <location>
        <begin position="58"/>
        <end position="105"/>
    </location>
</feature>
<evidence type="ECO:0000313" key="2">
    <source>
        <dbReference type="EMBL" id="KZV41335.1"/>
    </source>
</evidence>
<feature type="compositionally biased region" description="Basic residues" evidence="1">
    <location>
        <begin position="79"/>
        <end position="88"/>
    </location>
</feature>
<dbReference type="Proteomes" id="UP000250235">
    <property type="component" value="Unassembled WGS sequence"/>
</dbReference>
<reference evidence="2 3" key="1">
    <citation type="journal article" date="2015" name="Proc. Natl. Acad. Sci. U.S.A.">
        <title>The resurrection genome of Boea hygrometrica: A blueprint for survival of dehydration.</title>
        <authorList>
            <person name="Xiao L."/>
            <person name="Yang G."/>
            <person name="Zhang L."/>
            <person name="Yang X."/>
            <person name="Zhao S."/>
            <person name="Ji Z."/>
            <person name="Zhou Q."/>
            <person name="Hu M."/>
            <person name="Wang Y."/>
            <person name="Chen M."/>
            <person name="Xu Y."/>
            <person name="Jin H."/>
            <person name="Xiao X."/>
            <person name="Hu G."/>
            <person name="Bao F."/>
            <person name="Hu Y."/>
            <person name="Wan P."/>
            <person name="Li L."/>
            <person name="Deng X."/>
            <person name="Kuang T."/>
            <person name="Xiang C."/>
            <person name="Zhu J.K."/>
            <person name="Oliver M.J."/>
            <person name="He Y."/>
        </authorList>
    </citation>
    <scope>NUCLEOTIDE SEQUENCE [LARGE SCALE GENOMIC DNA]</scope>
    <source>
        <strain evidence="3">cv. XS01</strain>
    </source>
</reference>
<feature type="region of interest" description="Disordered" evidence="1">
    <location>
        <begin position="176"/>
        <end position="202"/>
    </location>
</feature>
<dbReference type="EMBL" id="KQ999514">
    <property type="protein sequence ID" value="KZV41335.1"/>
    <property type="molecule type" value="Genomic_DNA"/>
</dbReference>
<gene>
    <name evidence="2" type="ORF">F511_38781</name>
</gene>
<organism evidence="2 3">
    <name type="scientific">Dorcoceras hygrometricum</name>
    <dbReference type="NCBI Taxonomy" id="472368"/>
    <lineage>
        <taxon>Eukaryota</taxon>
        <taxon>Viridiplantae</taxon>
        <taxon>Streptophyta</taxon>
        <taxon>Embryophyta</taxon>
        <taxon>Tracheophyta</taxon>
        <taxon>Spermatophyta</taxon>
        <taxon>Magnoliopsida</taxon>
        <taxon>eudicotyledons</taxon>
        <taxon>Gunneridae</taxon>
        <taxon>Pentapetalae</taxon>
        <taxon>asterids</taxon>
        <taxon>lamiids</taxon>
        <taxon>Lamiales</taxon>
        <taxon>Gesneriaceae</taxon>
        <taxon>Didymocarpoideae</taxon>
        <taxon>Trichosporeae</taxon>
        <taxon>Loxocarpinae</taxon>
        <taxon>Dorcoceras</taxon>
    </lineage>
</organism>
<sequence length="218" mass="24384">MLTQKLKRNHCRICSTKPAIHEQAGYGISQLVVPSLQTSINGKSKSQGVQRHQVRQKLQSYTSTQALTTKNRAQTTRNAHPKAQKKPRQNLLNETSNSRTSRTYGISQLVVPSLQTSINGKSKSQGVQRHQSTLKNVNQHVSLPQSFSRQKQYRPAATLRNELKPADATRHAYFTLPMPTPADSKESSSRTSSFSESEDEVKCLMADDTEEVFDFSSP</sequence>
<feature type="compositionally biased region" description="Polar residues" evidence="1">
    <location>
        <begin position="90"/>
        <end position="105"/>
    </location>
</feature>
<evidence type="ECO:0000256" key="1">
    <source>
        <dbReference type="SAM" id="MobiDB-lite"/>
    </source>
</evidence>
<evidence type="ECO:0000313" key="3">
    <source>
        <dbReference type="Proteomes" id="UP000250235"/>
    </source>
</evidence>
<proteinExistence type="predicted"/>
<accession>A0A2Z7C337</accession>
<protein>
    <submittedName>
        <fullName evidence="2">Uncharacterized protein</fullName>
    </submittedName>
</protein>
<name>A0A2Z7C337_9LAMI</name>
<dbReference type="AlphaFoldDB" id="A0A2Z7C337"/>